<name>A0AAV5T6K5_9BILA</name>
<evidence type="ECO:0000259" key="1">
    <source>
        <dbReference type="SMART" id="SM00254"/>
    </source>
</evidence>
<reference evidence="2" key="1">
    <citation type="submission" date="2023-10" db="EMBL/GenBank/DDBJ databases">
        <title>Genome assembly of Pristionchus species.</title>
        <authorList>
            <person name="Yoshida K."/>
            <person name="Sommer R.J."/>
        </authorList>
    </citation>
    <scope>NUCLEOTIDE SEQUENCE</scope>
    <source>
        <strain evidence="2">RS0144</strain>
    </source>
</reference>
<sequence>AFSSYTRSTKGRGMFSSVVYSLIASCSVGIVASQCGPSDHPNCVNWVRNGFCNNAAYTTAHKQQYCPKSCPNIGCGATPTVAPNPTGSQCGRDTNVNCGNWARLNGICTTFTAAQRQQYCAATCCGVATTTKAPDVENRNCPKWAANPANAFCASGTNTRQDKLASCSVTCSFEINPTADCAIYTAANNVLTRQTTVQRAANINPLVAGPTVSRVYVGNTCTLALY</sequence>
<protein>
    <recommendedName>
        <fullName evidence="1">ShKT domain-containing protein</fullName>
    </recommendedName>
</protein>
<dbReference type="SMART" id="SM00254">
    <property type="entry name" value="ShKT"/>
    <property type="match status" value="2"/>
</dbReference>
<dbReference type="Proteomes" id="UP001432027">
    <property type="component" value="Unassembled WGS sequence"/>
</dbReference>
<keyword evidence="3" id="KW-1185">Reference proteome</keyword>
<proteinExistence type="predicted"/>
<dbReference type="AlphaFoldDB" id="A0AAV5T6K5"/>
<feature type="domain" description="ShKT" evidence="1">
    <location>
        <begin position="34"/>
        <end position="71"/>
    </location>
</feature>
<accession>A0AAV5T6K5</accession>
<dbReference type="PANTHER" id="PTHR46707">
    <property type="entry name" value="PROTEIN CBG07468"/>
    <property type="match status" value="1"/>
</dbReference>
<dbReference type="EMBL" id="BTSX01000003">
    <property type="protein sequence ID" value="GMS91197.1"/>
    <property type="molecule type" value="Genomic_DNA"/>
</dbReference>
<feature type="non-terminal residue" evidence="2">
    <location>
        <position position="1"/>
    </location>
</feature>
<dbReference type="PANTHER" id="PTHR46707:SF1">
    <property type="entry name" value="COEXPRESSED WITH POLYCYSTINS-RELATED"/>
    <property type="match status" value="1"/>
</dbReference>
<feature type="domain" description="ShKT" evidence="1">
    <location>
        <begin position="89"/>
        <end position="126"/>
    </location>
</feature>
<dbReference type="InterPro" id="IPR003582">
    <property type="entry name" value="ShKT_dom"/>
</dbReference>
<comment type="caution">
    <text evidence="2">The sequence shown here is derived from an EMBL/GenBank/DDBJ whole genome shotgun (WGS) entry which is preliminary data.</text>
</comment>
<gene>
    <name evidence="2" type="ORF">PENTCL1PPCAC_13372</name>
</gene>
<organism evidence="2 3">
    <name type="scientific">Pristionchus entomophagus</name>
    <dbReference type="NCBI Taxonomy" id="358040"/>
    <lineage>
        <taxon>Eukaryota</taxon>
        <taxon>Metazoa</taxon>
        <taxon>Ecdysozoa</taxon>
        <taxon>Nematoda</taxon>
        <taxon>Chromadorea</taxon>
        <taxon>Rhabditida</taxon>
        <taxon>Rhabditina</taxon>
        <taxon>Diplogasteromorpha</taxon>
        <taxon>Diplogasteroidea</taxon>
        <taxon>Neodiplogasteridae</taxon>
        <taxon>Pristionchus</taxon>
    </lineage>
</organism>
<evidence type="ECO:0000313" key="3">
    <source>
        <dbReference type="Proteomes" id="UP001432027"/>
    </source>
</evidence>
<dbReference type="Pfam" id="PF01549">
    <property type="entry name" value="ShK"/>
    <property type="match status" value="2"/>
</dbReference>
<feature type="non-terminal residue" evidence="2">
    <location>
        <position position="226"/>
    </location>
</feature>
<evidence type="ECO:0000313" key="2">
    <source>
        <dbReference type="EMBL" id="GMS91197.1"/>
    </source>
</evidence>
<dbReference type="Gene3D" id="1.10.10.1940">
    <property type="match status" value="1"/>
</dbReference>